<dbReference type="EMBL" id="LELG01000335">
    <property type="protein sequence ID" value="KMQ77535.1"/>
    <property type="molecule type" value="Genomic_DNA"/>
</dbReference>
<proteinExistence type="predicted"/>
<gene>
    <name evidence="1" type="ORF">BPMI_01402</name>
</gene>
<name>A0ABR5HJZ5_9BURK</name>
<sequence>MKLYRKDEGDEKPAFRFGYPVPRMEEGTPYWESVNELAHLIVQHLKLLDPDRFQFKAADPLLPPAATSAGVASVVQSGRTKVWLAEPTDDHEWEHVARALRQADCDVLPASCETYDRFSAQAFEQAVEKDLKAYSLFVQLLGKREGHRPQEGLPSFTRMQAEHAARWPGPGRCCNGATRRSNSMQ</sequence>
<keyword evidence="2" id="KW-1185">Reference proteome</keyword>
<reference evidence="1 2" key="1">
    <citation type="submission" date="2015-06" db="EMBL/GenBank/DDBJ databases">
        <title>Comparative genomics of Burkholderia leaf nodule symbionts.</title>
        <authorList>
            <person name="Carlier A."/>
            <person name="Eberl L."/>
            <person name="Pinto-Carbo M."/>
        </authorList>
    </citation>
    <scope>NUCLEOTIDE SEQUENCE [LARGE SCALE GENOMIC DNA]</scope>
    <source>
        <strain evidence="1 2">UZHbot3</strain>
    </source>
</reference>
<accession>A0ABR5HJZ5</accession>
<comment type="caution">
    <text evidence="1">The sequence shown here is derived from an EMBL/GenBank/DDBJ whole genome shotgun (WGS) entry which is preliminary data.</text>
</comment>
<protein>
    <submittedName>
        <fullName evidence="1">Uncharacterized protein</fullName>
    </submittedName>
</protein>
<evidence type="ECO:0000313" key="1">
    <source>
        <dbReference type="EMBL" id="KMQ77535.1"/>
    </source>
</evidence>
<organism evidence="1 2">
    <name type="scientific">Candidatus Burkholderia pumila</name>
    <dbReference type="NCBI Taxonomy" id="1090375"/>
    <lineage>
        <taxon>Bacteria</taxon>
        <taxon>Pseudomonadati</taxon>
        <taxon>Pseudomonadota</taxon>
        <taxon>Betaproteobacteria</taxon>
        <taxon>Burkholderiales</taxon>
        <taxon>Burkholderiaceae</taxon>
        <taxon>Burkholderia</taxon>
    </lineage>
</organism>
<evidence type="ECO:0000313" key="2">
    <source>
        <dbReference type="Proteomes" id="UP000242951"/>
    </source>
</evidence>
<dbReference type="Proteomes" id="UP000242951">
    <property type="component" value="Unassembled WGS sequence"/>
</dbReference>